<proteinExistence type="predicted"/>
<organism evidence="1 2">
    <name type="scientific">Ophiocordyceps unilateralis</name>
    <name type="common">Zombie-ant fungus</name>
    <name type="synonym">Torrubia unilateralis</name>
    <dbReference type="NCBI Taxonomy" id="268505"/>
    <lineage>
        <taxon>Eukaryota</taxon>
        <taxon>Fungi</taxon>
        <taxon>Dikarya</taxon>
        <taxon>Ascomycota</taxon>
        <taxon>Pezizomycotina</taxon>
        <taxon>Sordariomycetes</taxon>
        <taxon>Hypocreomycetidae</taxon>
        <taxon>Hypocreales</taxon>
        <taxon>Ophiocordycipitaceae</taxon>
        <taxon>Ophiocordyceps</taxon>
    </lineage>
</organism>
<gene>
    <name evidence="1" type="ORF">XA68_13828</name>
</gene>
<sequence>MDLMTAKGNVRPNTPTCQVLMKADSVSSWHNYTEDLKGLEDQLVIADDVNRDARVYPWFAVEGMREARRDLFNDWDGMVDLGDGVTKEAFDYLVNIESNKADEDANRKLKRMVVEAIRGKKYPKGQILILALDPRSTLGPDSSLSNTSNVQPVFGTTSVGQGRATYVGSMTTRKGESTD</sequence>
<dbReference type="EMBL" id="LAZP02000030">
    <property type="protein sequence ID" value="PFH62389.1"/>
    <property type="molecule type" value="Genomic_DNA"/>
</dbReference>
<protein>
    <submittedName>
        <fullName evidence="1">Uncharacterized protein</fullName>
    </submittedName>
</protein>
<comment type="caution">
    <text evidence="1">The sequence shown here is derived from an EMBL/GenBank/DDBJ whole genome shotgun (WGS) entry which is preliminary data.</text>
</comment>
<dbReference type="Proteomes" id="UP000037136">
    <property type="component" value="Unassembled WGS sequence"/>
</dbReference>
<accession>A0A2A9PLZ3</accession>
<name>A0A2A9PLZ3_OPHUN</name>
<keyword evidence="2" id="KW-1185">Reference proteome</keyword>
<reference evidence="1 2" key="2">
    <citation type="journal article" date="2017" name="Sci. Rep.">
        <title>Ant-infecting Ophiocordyceps genomes reveal a high diversity of potential behavioral manipulation genes and a possible major role for enterotoxins.</title>
        <authorList>
            <person name="de Bekker C."/>
            <person name="Ohm R.A."/>
            <person name="Evans H.C."/>
            <person name="Brachmann A."/>
            <person name="Hughes D.P."/>
        </authorList>
    </citation>
    <scope>NUCLEOTIDE SEQUENCE [LARGE SCALE GENOMIC DNA]</scope>
    <source>
        <strain evidence="1 2">SC16a</strain>
    </source>
</reference>
<evidence type="ECO:0000313" key="1">
    <source>
        <dbReference type="EMBL" id="PFH62389.1"/>
    </source>
</evidence>
<reference evidence="1 2" key="1">
    <citation type="journal article" date="2015" name="BMC Genomics">
        <title>Gene expression during zombie ant biting behavior reflects the complexity underlying fungal parasitic behavioral manipulation.</title>
        <authorList>
            <person name="de Bekker C."/>
            <person name="Ohm R.A."/>
            <person name="Loreto R.G."/>
            <person name="Sebastian A."/>
            <person name="Albert I."/>
            <person name="Merrow M."/>
            <person name="Brachmann A."/>
            <person name="Hughes D.P."/>
        </authorList>
    </citation>
    <scope>NUCLEOTIDE SEQUENCE [LARGE SCALE GENOMIC DNA]</scope>
    <source>
        <strain evidence="1 2">SC16a</strain>
    </source>
</reference>
<evidence type="ECO:0000313" key="2">
    <source>
        <dbReference type="Proteomes" id="UP000037136"/>
    </source>
</evidence>
<dbReference type="AlphaFoldDB" id="A0A2A9PLZ3"/>